<protein>
    <submittedName>
        <fullName evidence="2">Arp2/3 complex 34 kDa subunit</fullName>
    </submittedName>
</protein>
<name>A0A0M3HXC1_ASCLU</name>
<dbReference type="WBParaSite" id="ALUE_0000794201-mRNA-1">
    <property type="protein sequence ID" value="ALUE_0000794201-mRNA-1"/>
    <property type="gene ID" value="ALUE_0000794201"/>
</dbReference>
<organism evidence="1 2">
    <name type="scientific">Ascaris lumbricoides</name>
    <name type="common">Giant roundworm</name>
    <dbReference type="NCBI Taxonomy" id="6252"/>
    <lineage>
        <taxon>Eukaryota</taxon>
        <taxon>Metazoa</taxon>
        <taxon>Ecdysozoa</taxon>
        <taxon>Nematoda</taxon>
        <taxon>Chromadorea</taxon>
        <taxon>Rhabditida</taxon>
        <taxon>Spirurina</taxon>
        <taxon>Ascaridomorpha</taxon>
        <taxon>Ascaridoidea</taxon>
        <taxon>Ascarididae</taxon>
        <taxon>Ascaris</taxon>
    </lineage>
</organism>
<accession>A0A0M3HXC1</accession>
<proteinExistence type="predicted"/>
<reference evidence="2" key="1">
    <citation type="submission" date="2017-02" db="UniProtKB">
        <authorList>
            <consortium name="WormBaseParasite"/>
        </authorList>
    </citation>
    <scope>IDENTIFICATION</scope>
</reference>
<sequence>MKFTQLFDQIYGDTSLTIPDSGSRFAVQPKKIEDEHDVFVTEADHSRLHYVNVTSDCQNNTLMCMQVKSFSGECRALMGLVCLLGEHSSSLSFTWVFFYQVRISLNCFHIRPSAQCVRCSGARFITSYTCSGSNDPL</sequence>
<evidence type="ECO:0000313" key="2">
    <source>
        <dbReference type="WBParaSite" id="ALUE_0000794201-mRNA-1"/>
    </source>
</evidence>
<evidence type="ECO:0000313" key="1">
    <source>
        <dbReference type="Proteomes" id="UP000036681"/>
    </source>
</evidence>
<keyword evidence="1" id="KW-1185">Reference proteome</keyword>
<dbReference type="AlphaFoldDB" id="A0A0M3HXC1"/>
<dbReference type="Proteomes" id="UP000036681">
    <property type="component" value="Unplaced"/>
</dbReference>